<dbReference type="PANTHER" id="PTHR18901">
    <property type="entry name" value="2-DEOXYGLUCOSE-6-PHOSPHATE PHOSPHATASE 2"/>
    <property type="match status" value="1"/>
</dbReference>
<dbReference type="SFLD" id="SFLDS00003">
    <property type="entry name" value="Haloacid_Dehalogenase"/>
    <property type="match status" value="1"/>
</dbReference>
<evidence type="ECO:0000313" key="1">
    <source>
        <dbReference type="EMBL" id="OGD84488.1"/>
    </source>
</evidence>
<dbReference type="Gene3D" id="3.40.50.1000">
    <property type="entry name" value="HAD superfamily/HAD-like"/>
    <property type="match status" value="1"/>
</dbReference>
<dbReference type="InterPro" id="IPR023198">
    <property type="entry name" value="PGP-like_dom2"/>
</dbReference>
<dbReference type="Proteomes" id="UP000177069">
    <property type="component" value="Unassembled WGS sequence"/>
</dbReference>
<dbReference type="SFLD" id="SFLDG01135">
    <property type="entry name" value="C1.5.6:_HAD__Beta-PGM__Phospha"/>
    <property type="match status" value="1"/>
</dbReference>
<dbReference type="NCBIfam" id="TIGR01509">
    <property type="entry name" value="HAD-SF-IA-v3"/>
    <property type="match status" value="1"/>
</dbReference>
<protein>
    <recommendedName>
        <fullName evidence="3">FCP1 homology domain-containing protein</fullName>
    </recommendedName>
</protein>
<sequence>MLTEEAQENKEQQKSPIKAIIFDLDGLLVDSEPIWHAAYEIFLKNHGVVNKPEVYKKMIGRGLRENMVIARDELGVKGDVEELLGEIRGIFYSLLSSRRDVLMQGVIELLQKLDSYKLAVATGGHTKDKCSQILKNIGIDKYFDVVVSSDDVDKGKPAPDVYLETIRQLGLSSKGCLVLEDAVNGVVAAKSAGIKVFGVNSNEKIQLELKKAGADKVFVSLGDIEL</sequence>
<dbReference type="SFLD" id="SFLDG01129">
    <property type="entry name" value="C1.5:_HAD__Beta-PGM__Phosphata"/>
    <property type="match status" value="1"/>
</dbReference>
<dbReference type="InterPro" id="IPR036412">
    <property type="entry name" value="HAD-like_sf"/>
</dbReference>
<dbReference type="EMBL" id="MFBA01000059">
    <property type="protein sequence ID" value="OGD84488.1"/>
    <property type="molecule type" value="Genomic_DNA"/>
</dbReference>
<dbReference type="SUPFAM" id="SSF56784">
    <property type="entry name" value="HAD-like"/>
    <property type="match status" value="1"/>
</dbReference>
<gene>
    <name evidence="1" type="ORF">A2696_01365</name>
</gene>
<dbReference type="NCBIfam" id="TIGR01549">
    <property type="entry name" value="HAD-SF-IA-v1"/>
    <property type="match status" value="1"/>
</dbReference>
<dbReference type="InterPro" id="IPR006439">
    <property type="entry name" value="HAD-SF_hydro_IA"/>
</dbReference>
<comment type="caution">
    <text evidence="1">The sequence shown here is derived from an EMBL/GenBank/DDBJ whole genome shotgun (WGS) entry which is preliminary data.</text>
</comment>
<proteinExistence type="predicted"/>
<name>A0A1F5FXY7_9BACT</name>
<dbReference type="InterPro" id="IPR041492">
    <property type="entry name" value="HAD_2"/>
</dbReference>
<evidence type="ECO:0008006" key="3">
    <source>
        <dbReference type="Google" id="ProtNLM"/>
    </source>
</evidence>
<dbReference type="InterPro" id="IPR023214">
    <property type="entry name" value="HAD_sf"/>
</dbReference>
<accession>A0A1F5FXY7</accession>
<evidence type="ECO:0000313" key="2">
    <source>
        <dbReference type="Proteomes" id="UP000177069"/>
    </source>
</evidence>
<dbReference type="Gene3D" id="1.10.150.240">
    <property type="entry name" value="Putative phosphatase, domain 2"/>
    <property type="match status" value="1"/>
</dbReference>
<dbReference type="Pfam" id="PF13419">
    <property type="entry name" value="HAD_2"/>
    <property type="match status" value="1"/>
</dbReference>
<organism evidence="1 2">
    <name type="scientific">Candidatus Curtissbacteria bacterium RIFCSPHIGHO2_01_FULL_41_13</name>
    <dbReference type="NCBI Taxonomy" id="1797745"/>
    <lineage>
        <taxon>Bacteria</taxon>
        <taxon>Candidatus Curtissiibacteriota</taxon>
    </lineage>
</organism>
<reference evidence="1 2" key="1">
    <citation type="journal article" date="2016" name="Nat. Commun.">
        <title>Thousands of microbial genomes shed light on interconnected biogeochemical processes in an aquifer system.</title>
        <authorList>
            <person name="Anantharaman K."/>
            <person name="Brown C.T."/>
            <person name="Hug L.A."/>
            <person name="Sharon I."/>
            <person name="Castelle C.J."/>
            <person name="Probst A.J."/>
            <person name="Thomas B.C."/>
            <person name="Singh A."/>
            <person name="Wilkins M.J."/>
            <person name="Karaoz U."/>
            <person name="Brodie E.L."/>
            <person name="Williams K.H."/>
            <person name="Hubbard S.S."/>
            <person name="Banfield J.F."/>
        </authorList>
    </citation>
    <scope>NUCLEOTIDE SEQUENCE [LARGE SCALE GENOMIC DNA]</scope>
</reference>
<dbReference type="AlphaFoldDB" id="A0A1F5FXY7"/>
<dbReference type="PANTHER" id="PTHR18901:SF38">
    <property type="entry name" value="PSEUDOURIDINE-5'-PHOSPHATASE"/>
    <property type="match status" value="1"/>
</dbReference>